<reference evidence="3" key="1">
    <citation type="submission" date="2023-06" db="EMBL/GenBank/DDBJ databases">
        <title>MT1 and MT2 Draft Genomes of Novel Species.</title>
        <authorList>
            <person name="Venkateswaran K."/>
        </authorList>
    </citation>
    <scope>NUCLEOTIDE SEQUENCE</scope>
    <source>
        <strain evidence="3">F6_8S_P_1B</strain>
    </source>
</reference>
<feature type="transmembrane region" description="Helical" evidence="2">
    <location>
        <begin position="74"/>
        <end position="98"/>
    </location>
</feature>
<keyword evidence="2" id="KW-1133">Transmembrane helix</keyword>
<dbReference type="RefSeq" id="WP_301208698.1">
    <property type="nucleotide sequence ID" value="NZ_JAROCF010000001.1"/>
</dbReference>
<feature type="transmembrane region" description="Helical" evidence="2">
    <location>
        <begin position="12"/>
        <end position="32"/>
    </location>
</feature>
<sequence>MSTTSGRRAVWVRPLGAVACGLLAVIVVGSLWRCPPRRVESGGVAYDSSSYVVSPFSRPSAQCTSALPWPDDWWAPWVLLVAVSLVAWALFVVVGMLAHSEPEQPEPEQRGPGERGPEERDR</sequence>
<keyword evidence="4" id="KW-1185">Reference proteome</keyword>
<feature type="compositionally biased region" description="Basic and acidic residues" evidence="1">
    <location>
        <begin position="107"/>
        <end position="122"/>
    </location>
</feature>
<dbReference type="Proteomes" id="UP001174208">
    <property type="component" value="Unassembled WGS sequence"/>
</dbReference>
<organism evidence="3 4">
    <name type="scientific">Leifsonia williamsii</name>
    <dbReference type="NCBI Taxonomy" id="3035919"/>
    <lineage>
        <taxon>Bacteria</taxon>
        <taxon>Bacillati</taxon>
        <taxon>Actinomycetota</taxon>
        <taxon>Actinomycetes</taxon>
        <taxon>Micrococcales</taxon>
        <taxon>Microbacteriaceae</taxon>
        <taxon>Leifsonia</taxon>
    </lineage>
</organism>
<evidence type="ECO:0000313" key="3">
    <source>
        <dbReference type="EMBL" id="MDN4615161.1"/>
    </source>
</evidence>
<proteinExistence type="predicted"/>
<evidence type="ECO:0000313" key="4">
    <source>
        <dbReference type="Proteomes" id="UP001174208"/>
    </source>
</evidence>
<feature type="region of interest" description="Disordered" evidence="1">
    <location>
        <begin position="101"/>
        <end position="122"/>
    </location>
</feature>
<keyword evidence="2" id="KW-0812">Transmembrane</keyword>
<evidence type="ECO:0000256" key="1">
    <source>
        <dbReference type="SAM" id="MobiDB-lite"/>
    </source>
</evidence>
<keyword evidence="2" id="KW-0472">Membrane</keyword>
<evidence type="ECO:0000256" key="2">
    <source>
        <dbReference type="SAM" id="Phobius"/>
    </source>
</evidence>
<accession>A0ABT8KCJ5</accession>
<gene>
    <name evidence="3" type="ORF">P5G50_11955</name>
</gene>
<name>A0ABT8KCJ5_9MICO</name>
<dbReference type="EMBL" id="JAROCF010000001">
    <property type="protein sequence ID" value="MDN4615161.1"/>
    <property type="molecule type" value="Genomic_DNA"/>
</dbReference>
<comment type="caution">
    <text evidence="3">The sequence shown here is derived from an EMBL/GenBank/DDBJ whole genome shotgun (WGS) entry which is preliminary data.</text>
</comment>
<protein>
    <submittedName>
        <fullName evidence="3">Uncharacterized protein</fullName>
    </submittedName>
</protein>